<name>A0A1I7ECU0_9RHOB</name>
<evidence type="ECO:0000259" key="1">
    <source>
        <dbReference type="Pfam" id="PF06114"/>
    </source>
</evidence>
<dbReference type="PANTHER" id="PTHR43236:SF2">
    <property type="entry name" value="BLL0069 PROTEIN"/>
    <property type="match status" value="1"/>
</dbReference>
<evidence type="ECO:0000313" key="2">
    <source>
        <dbReference type="EMBL" id="SFU21675.1"/>
    </source>
</evidence>
<proteinExistence type="predicted"/>
<dbReference type="OrthoDB" id="9794834at2"/>
<dbReference type="AlphaFoldDB" id="A0A1I7ECU0"/>
<keyword evidence="3" id="KW-1185">Reference proteome</keyword>
<dbReference type="EMBL" id="FPAW01000066">
    <property type="protein sequence ID" value="SFU21675.1"/>
    <property type="molecule type" value="Genomic_DNA"/>
</dbReference>
<dbReference type="PANTHER" id="PTHR43236">
    <property type="entry name" value="ANTITOXIN HIGA1"/>
    <property type="match status" value="1"/>
</dbReference>
<evidence type="ECO:0000313" key="3">
    <source>
        <dbReference type="Proteomes" id="UP000182466"/>
    </source>
</evidence>
<gene>
    <name evidence="2" type="ORF">SAMN05216236_1662</name>
</gene>
<dbReference type="InterPro" id="IPR010359">
    <property type="entry name" value="IrrE_HExxH"/>
</dbReference>
<dbReference type="InterPro" id="IPR052345">
    <property type="entry name" value="Rad_response_metalloprotease"/>
</dbReference>
<organism evidence="2 3">
    <name type="scientific">Sedimentitalea nanhaiensis</name>
    <dbReference type="NCBI Taxonomy" id="999627"/>
    <lineage>
        <taxon>Bacteria</taxon>
        <taxon>Pseudomonadati</taxon>
        <taxon>Pseudomonadota</taxon>
        <taxon>Alphaproteobacteria</taxon>
        <taxon>Rhodobacterales</taxon>
        <taxon>Paracoccaceae</taxon>
        <taxon>Sedimentitalea</taxon>
    </lineage>
</organism>
<dbReference type="Pfam" id="PF06114">
    <property type="entry name" value="Peptidase_M78"/>
    <property type="match status" value="1"/>
</dbReference>
<dbReference type="eggNOG" id="COG2856">
    <property type="taxonomic scope" value="Bacteria"/>
</dbReference>
<reference evidence="2 3" key="1">
    <citation type="submission" date="2016-10" db="EMBL/GenBank/DDBJ databases">
        <authorList>
            <person name="de Groot N.N."/>
        </authorList>
    </citation>
    <scope>NUCLEOTIDE SEQUENCE [LARGE SCALE GENOMIC DNA]</scope>
    <source>
        <strain evidence="2 3">CGMCC 1.10959</strain>
    </source>
</reference>
<dbReference type="Gene3D" id="1.10.10.2910">
    <property type="match status" value="1"/>
</dbReference>
<dbReference type="Proteomes" id="UP000182466">
    <property type="component" value="Unassembled WGS sequence"/>
</dbReference>
<dbReference type="STRING" id="999627.SAMN05216236_1662"/>
<feature type="domain" description="IrrE N-terminal-like" evidence="1">
    <location>
        <begin position="51"/>
        <end position="156"/>
    </location>
</feature>
<dbReference type="RefSeq" id="WP_027263721.1">
    <property type="nucleotide sequence ID" value="NZ_FPAW01000066.1"/>
</dbReference>
<sequence length="163" mass="18237">MNLSEQWDVLTEARNSIPVPVLSLPAPLGLKFRQAFLGGDVSGMLEKDGNTFLLTVNALDPYTRQRFTVSHELGHFMLHRHLVGDGIDDDRAYRSTEVGKYHNTLIGPKEETEANKFAANLLMPRDAINRERVRLKDDVGAMASLFEVSRHAMSIRMGVPFTG</sequence>
<protein>
    <recommendedName>
        <fullName evidence="1">IrrE N-terminal-like domain-containing protein</fullName>
    </recommendedName>
</protein>
<accession>A0A1I7ECU0</accession>